<keyword evidence="1" id="KW-0812">Transmembrane</keyword>
<sequence length="373" mass="45100">MFYAYFLFQLFLIILLSPIRWTINLTARFLWKPEFKFKPELFKSSDKNLKEHANQIHEELKTKIEKIKNAGDAVKFISIWYVATKDKEVLELVKSYIKDGKLNRKADTKTNKNFSGDMFAGLSYMLTEMYFSREIDIEEDFKREVIKAFESALFEKPYLIFKSNSKNMDRGYLLRWFFANSGHFLPLLTLLQLMHRLTGQKKYMLLYYLIFPVAAIDILINSTFAIALGRYQYLQWYYIHSNFLYYYSLYRLTRNNIFKYAMDFIYGRFWFNPDFAGLISDKDMVLLWAEDYTKKPDRCQKIWEENITEFKNLKNMLRFRKSTEYYSKVVIPPRCRRNDYQWEKALNGNEYNYSSHLAGIDFLHLIYLLEKRR</sequence>
<keyword evidence="1" id="KW-1133">Transmembrane helix</keyword>
<dbReference type="HOGENOM" id="CLU_741572_0_0_0"/>
<feature type="transmembrane region" description="Helical" evidence="1">
    <location>
        <begin position="6"/>
        <end position="31"/>
    </location>
</feature>
<evidence type="ECO:0000256" key="1">
    <source>
        <dbReference type="SAM" id="Phobius"/>
    </source>
</evidence>
<organism evidence="2 3">
    <name type="scientific">Persephonella marina (strain DSM 14350 / EX-H1)</name>
    <dbReference type="NCBI Taxonomy" id="123214"/>
    <lineage>
        <taxon>Bacteria</taxon>
        <taxon>Pseudomonadati</taxon>
        <taxon>Aquificota</taxon>
        <taxon>Aquificia</taxon>
        <taxon>Aquificales</taxon>
        <taxon>Hydrogenothermaceae</taxon>
        <taxon>Persephonella</taxon>
    </lineage>
</organism>
<feature type="transmembrane region" description="Helical" evidence="1">
    <location>
        <begin position="172"/>
        <end position="193"/>
    </location>
</feature>
<dbReference type="KEGG" id="pmx:PERMA_1825"/>
<dbReference type="RefSeq" id="WP_012676315.1">
    <property type="nucleotide sequence ID" value="NC_012440.1"/>
</dbReference>
<dbReference type="STRING" id="123214.PERMA_1825"/>
<gene>
    <name evidence="2" type="ordered locus">PERMA_1825</name>
</gene>
<keyword evidence="1" id="KW-0472">Membrane</keyword>
<protein>
    <submittedName>
        <fullName evidence="2">Uncharacterized protein</fullName>
    </submittedName>
</protein>
<dbReference type="AlphaFoldDB" id="C0QSE2"/>
<evidence type="ECO:0000313" key="3">
    <source>
        <dbReference type="Proteomes" id="UP000001366"/>
    </source>
</evidence>
<evidence type="ECO:0000313" key="2">
    <source>
        <dbReference type="EMBL" id="ACO04077.1"/>
    </source>
</evidence>
<dbReference type="Proteomes" id="UP000001366">
    <property type="component" value="Chromosome"/>
</dbReference>
<keyword evidence="3" id="KW-1185">Reference proteome</keyword>
<name>C0QSE2_PERMH</name>
<feature type="transmembrane region" description="Helical" evidence="1">
    <location>
        <begin position="205"/>
        <end position="228"/>
    </location>
</feature>
<dbReference type="OrthoDB" id="9879548at2"/>
<reference evidence="2 3" key="1">
    <citation type="journal article" date="2009" name="J. Bacteriol.">
        <title>Complete and draft genome sequences of six members of the Aquificales.</title>
        <authorList>
            <person name="Reysenbach A.L."/>
            <person name="Hamamura N."/>
            <person name="Podar M."/>
            <person name="Griffiths E."/>
            <person name="Ferreira S."/>
            <person name="Hochstein R."/>
            <person name="Heidelberg J."/>
            <person name="Johnson J."/>
            <person name="Mead D."/>
            <person name="Pohorille A."/>
            <person name="Sarmiento M."/>
            <person name="Schweighofer K."/>
            <person name="Seshadri R."/>
            <person name="Voytek M.A."/>
        </authorList>
    </citation>
    <scope>NUCLEOTIDE SEQUENCE [LARGE SCALE GENOMIC DNA]</scope>
    <source>
        <strain evidence="3">DSM 14350 / EX-H1</strain>
    </source>
</reference>
<proteinExistence type="predicted"/>
<dbReference type="PaxDb" id="123214-PERMA_1825"/>
<accession>C0QSE2</accession>
<dbReference type="EMBL" id="CP001230">
    <property type="protein sequence ID" value="ACO04077.1"/>
    <property type="molecule type" value="Genomic_DNA"/>
</dbReference>